<proteinExistence type="predicted"/>
<protein>
    <submittedName>
        <fullName evidence="2">Dyp-type peroxidase</fullName>
    </submittedName>
</protein>
<keyword evidence="2" id="KW-0560">Oxidoreductase</keyword>
<feature type="non-terminal residue" evidence="2">
    <location>
        <position position="1"/>
    </location>
</feature>
<reference evidence="2" key="2">
    <citation type="submission" date="2023-08" db="EMBL/GenBank/DDBJ databases">
        <authorList>
            <person name="Zhao H."/>
            <person name="Wang X."/>
        </authorList>
    </citation>
    <scope>NUCLEOTIDE SEQUENCE</scope>
    <source>
        <strain evidence="2">NC-4</strain>
    </source>
</reference>
<keyword evidence="2" id="KW-0575">Peroxidase</keyword>
<evidence type="ECO:0000259" key="1">
    <source>
        <dbReference type="Pfam" id="PF20628"/>
    </source>
</evidence>
<dbReference type="Pfam" id="PF20628">
    <property type="entry name" value="Dyp_perox_C"/>
    <property type="match status" value="1"/>
</dbReference>
<organism evidence="2 3">
    <name type="scientific">Staphylococcus aureus</name>
    <dbReference type="NCBI Taxonomy" id="1280"/>
    <lineage>
        <taxon>Bacteria</taxon>
        <taxon>Bacillati</taxon>
        <taxon>Bacillota</taxon>
        <taxon>Bacilli</taxon>
        <taxon>Bacillales</taxon>
        <taxon>Staphylococcaceae</taxon>
        <taxon>Staphylococcus</taxon>
    </lineage>
</organism>
<dbReference type="SUPFAM" id="SSF54909">
    <property type="entry name" value="Dimeric alpha+beta barrel"/>
    <property type="match status" value="1"/>
</dbReference>
<dbReference type="InterPro" id="IPR011008">
    <property type="entry name" value="Dimeric_a/b-barrel"/>
</dbReference>
<dbReference type="GO" id="GO:0004601">
    <property type="term" value="F:peroxidase activity"/>
    <property type="evidence" value="ECO:0007669"/>
    <property type="project" value="UniProtKB-KW"/>
</dbReference>
<comment type="caution">
    <text evidence="2">The sequence shown here is derived from an EMBL/GenBank/DDBJ whole genome shotgun (WGS) entry which is preliminary data.</text>
</comment>
<dbReference type="Proteomes" id="UP001200271">
    <property type="component" value="Unassembled WGS sequence"/>
</dbReference>
<name>A0AAW4YCX6_STAAU</name>
<evidence type="ECO:0000313" key="3">
    <source>
        <dbReference type="Proteomes" id="UP001200271"/>
    </source>
</evidence>
<dbReference type="EMBL" id="JAIUEN010000774">
    <property type="protein sequence ID" value="MCE3364366.1"/>
    <property type="molecule type" value="Genomic_DNA"/>
</dbReference>
<feature type="domain" description="Dyp-type peroxidase C-terminal" evidence="1">
    <location>
        <begin position="8"/>
        <end position="58"/>
    </location>
</feature>
<gene>
    <name evidence="2" type="ORF">LB359_19300</name>
</gene>
<accession>A0AAW4YCX6</accession>
<dbReference type="AlphaFoldDB" id="A0AAW4YCX6"/>
<reference evidence="2" key="1">
    <citation type="journal article" date="2021" name="Front Med (Lausanne)">
        <title>The Prevalence and Determinants of Fusidic Acid Resistance Among Methicillin-Resistant Staphylococcus aureus Clinical Isolates in China.</title>
        <authorList>
            <person name="Zhao H."/>
            <person name="Wang X."/>
            <person name="Wang B."/>
            <person name="Xu Y."/>
            <person name="Rao L."/>
            <person name="Wan B."/>
            <person name="Guo Y."/>
            <person name="Wu X."/>
            <person name="Yu J."/>
            <person name="Chen L."/>
            <person name="Li M."/>
            <person name="Yu F."/>
        </authorList>
    </citation>
    <scope>NUCLEOTIDE SEQUENCE</scope>
    <source>
        <strain evidence="2">NC-4</strain>
    </source>
</reference>
<evidence type="ECO:0000313" key="2">
    <source>
        <dbReference type="EMBL" id="MCE3364366.1"/>
    </source>
</evidence>
<sequence>VDGTDDRTGNFETGLLFIAFQKATQQFIDIQNNLGSNDKLNEYITHRGSASFLVLPGVSKGGYLGETFFD</sequence>
<dbReference type="InterPro" id="IPR048328">
    <property type="entry name" value="Dyp_perox_C"/>
</dbReference>